<dbReference type="PROSITE" id="PS51375">
    <property type="entry name" value="PPR"/>
    <property type="match status" value="8"/>
</dbReference>
<dbReference type="Gene3D" id="1.25.40.10">
    <property type="entry name" value="Tetratricopeptide repeat domain"/>
    <property type="match status" value="5"/>
</dbReference>
<comment type="caution">
    <text evidence="5">The sequence shown here is derived from an EMBL/GenBank/DDBJ whole genome shotgun (WGS) entry which is preliminary data.</text>
</comment>
<name>A0ABD1YKA8_9MARC</name>
<feature type="repeat" description="PPR" evidence="3">
    <location>
        <begin position="417"/>
        <end position="451"/>
    </location>
</feature>
<evidence type="ECO:0000256" key="1">
    <source>
        <dbReference type="ARBA" id="ARBA00007626"/>
    </source>
</evidence>
<dbReference type="AlphaFoldDB" id="A0ABD1YKA8"/>
<dbReference type="PANTHER" id="PTHR46128">
    <property type="entry name" value="MITOCHONDRIAL GROUP I INTRON SPLICING FACTOR CCM1"/>
    <property type="match status" value="1"/>
</dbReference>
<dbReference type="Proteomes" id="UP001605036">
    <property type="component" value="Unassembled WGS sequence"/>
</dbReference>
<feature type="repeat" description="PPR" evidence="3">
    <location>
        <begin position="556"/>
        <end position="590"/>
    </location>
</feature>
<keyword evidence="6" id="KW-1185">Reference proteome</keyword>
<dbReference type="Pfam" id="PF13041">
    <property type="entry name" value="PPR_2"/>
    <property type="match status" value="4"/>
</dbReference>
<evidence type="ECO:0000256" key="3">
    <source>
        <dbReference type="PROSITE-ProRule" id="PRU00708"/>
    </source>
</evidence>
<evidence type="ECO:0000313" key="5">
    <source>
        <dbReference type="EMBL" id="KAL2631202.1"/>
    </source>
</evidence>
<dbReference type="InterPro" id="IPR011990">
    <property type="entry name" value="TPR-like_helical_dom_sf"/>
</dbReference>
<dbReference type="InterPro" id="IPR002885">
    <property type="entry name" value="PPR_rpt"/>
</dbReference>
<comment type="similarity">
    <text evidence="1">Belongs to the PPR family. P subfamily.</text>
</comment>
<evidence type="ECO:0008006" key="7">
    <source>
        <dbReference type="Google" id="ProtNLM"/>
    </source>
</evidence>
<dbReference type="SUPFAM" id="SSF81901">
    <property type="entry name" value="HCP-like"/>
    <property type="match status" value="1"/>
</dbReference>
<evidence type="ECO:0000256" key="4">
    <source>
        <dbReference type="SAM" id="MobiDB-lite"/>
    </source>
</evidence>
<proteinExistence type="inferred from homology"/>
<dbReference type="EMBL" id="JBHFFA010000004">
    <property type="protein sequence ID" value="KAL2631202.1"/>
    <property type="molecule type" value="Genomic_DNA"/>
</dbReference>
<feature type="region of interest" description="Disordered" evidence="4">
    <location>
        <begin position="27"/>
        <end position="48"/>
    </location>
</feature>
<feature type="repeat" description="PPR" evidence="3">
    <location>
        <begin position="382"/>
        <end position="416"/>
    </location>
</feature>
<reference evidence="5 6" key="1">
    <citation type="submission" date="2024-09" db="EMBL/GenBank/DDBJ databases">
        <title>Chromosome-scale assembly of Riccia fluitans.</title>
        <authorList>
            <person name="Paukszto L."/>
            <person name="Sawicki J."/>
            <person name="Karawczyk K."/>
            <person name="Piernik-Szablinska J."/>
            <person name="Szczecinska M."/>
            <person name="Mazdziarz M."/>
        </authorList>
    </citation>
    <scope>NUCLEOTIDE SEQUENCE [LARGE SCALE GENOMIC DNA]</scope>
    <source>
        <strain evidence="5">Rf_01</strain>
        <tissue evidence="5">Aerial parts of the thallus</tissue>
    </source>
</reference>
<keyword evidence="2" id="KW-0677">Repeat</keyword>
<dbReference type="FunFam" id="1.25.40.10:FF:000294">
    <property type="entry name" value="Pentatricopeptide repeat-containing protein At1g09900"/>
    <property type="match status" value="1"/>
</dbReference>
<feature type="repeat" description="PPR" evidence="3">
    <location>
        <begin position="347"/>
        <end position="381"/>
    </location>
</feature>
<dbReference type="InterPro" id="IPR050872">
    <property type="entry name" value="PPR_P_subfamily"/>
</dbReference>
<accession>A0ABD1YKA8</accession>
<dbReference type="PANTHER" id="PTHR46128:SF73">
    <property type="entry name" value="CRIB DOMAIN-CONTAINING PROTEIN"/>
    <property type="match status" value="1"/>
</dbReference>
<organism evidence="5 6">
    <name type="scientific">Riccia fluitans</name>
    <dbReference type="NCBI Taxonomy" id="41844"/>
    <lineage>
        <taxon>Eukaryota</taxon>
        <taxon>Viridiplantae</taxon>
        <taxon>Streptophyta</taxon>
        <taxon>Embryophyta</taxon>
        <taxon>Marchantiophyta</taxon>
        <taxon>Marchantiopsida</taxon>
        <taxon>Marchantiidae</taxon>
        <taxon>Marchantiales</taxon>
        <taxon>Ricciaceae</taxon>
        <taxon>Riccia</taxon>
    </lineage>
</organism>
<dbReference type="Pfam" id="PF01535">
    <property type="entry name" value="PPR"/>
    <property type="match status" value="2"/>
</dbReference>
<feature type="repeat" description="PPR" evidence="3">
    <location>
        <begin position="486"/>
        <end position="520"/>
    </location>
</feature>
<dbReference type="NCBIfam" id="TIGR00756">
    <property type="entry name" value="PPR"/>
    <property type="match status" value="8"/>
</dbReference>
<sequence>MGWFENLSRNIVMKKVAAIRQPLLARRAIPQNPHQQRRGSRPRDDCGDYKHAIGSSEMAASVSSNLQAAAAGVGVTNFADGVVNLFFLNPAIRWNSFSLLGRGRIFPGFIRGLGENAGFGSRNEGIHRLPESQTEDIRAVKIFDRIFDENTLNSDNRHTVAENRGTNRSLVSDGSASEALELEVEKLCSILGEGSWSQLKERSLELARIRLRISHAMKVLERLKDPSLALAFFEWAARQPGFEHNSSSYTALIGILGKAQMFDHVEKLLQQMNGIKISRTTVMLTTLVNVYGMAGNVDKALEYLHQFKGPPNVHSYNSLMRNLSKAGLPEKAFLVYQRMLERECSPDAYTFGILIDAFGRAGKVHEACRVLDEMKKRMLQPNVVAYSSLINGLCKAGKVDRARQYFDEMKEKGCSPNTVTYNTLLDGLAKAGKTEEALQLFEEMLEAGRVDDISYRTSLGLYGTAGLIDKAYKIIRLMRDAGSSPDARTYNILIGSFAKVGKIEEAQTIFRKMKGWKCPPNSATYSILIQTLVKADVWTEAHRLFQEMRSHNLVADAFTYNIFIEARCRSCDVDGACEILREMLKVGCSPNVRTCNILLEAFCKVNAKEKFWELFAHMKDWGCSPDLASYTMVLEGLRYASCRPSSKRGHIQQSRLCTEQGRKIGSRPGLCERDEKEWCAHPGVDTHKLSHRYTLSSALVKGAPGPTSLTRKSYSSSRYKEVASGVAYQLYHEFLKRHPRVTILKLPACILLPTCVKFTYLPATEVGIFVCP</sequence>
<evidence type="ECO:0000313" key="6">
    <source>
        <dbReference type="Proteomes" id="UP001605036"/>
    </source>
</evidence>
<feature type="repeat" description="PPR" evidence="3">
    <location>
        <begin position="591"/>
        <end position="625"/>
    </location>
</feature>
<gene>
    <name evidence="5" type="ORF">R1flu_015888</name>
</gene>
<feature type="repeat" description="PPR" evidence="3">
    <location>
        <begin position="521"/>
        <end position="555"/>
    </location>
</feature>
<evidence type="ECO:0000256" key="2">
    <source>
        <dbReference type="ARBA" id="ARBA00022737"/>
    </source>
</evidence>
<feature type="repeat" description="PPR" evidence="3">
    <location>
        <begin position="312"/>
        <end position="346"/>
    </location>
</feature>
<protein>
    <recommendedName>
        <fullName evidence="7">Pentatricopeptide repeat-containing protein</fullName>
    </recommendedName>
</protein>